<gene>
    <name evidence="1" type="ORF">DPQ33_01600</name>
</gene>
<organism evidence="1 2">
    <name type="scientific">Oceanidesulfovibrio indonesiensis</name>
    <dbReference type="NCBI Taxonomy" id="54767"/>
    <lineage>
        <taxon>Bacteria</taxon>
        <taxon>Pseudomonadati</taxon>
        <taxon>Thermodesulfobacteriota</taxon>
        <taxon>Desulfovibrionia</taxon>
        <taxon>Desulfovibrionales</taxon>
        <taxon>Desulfovibrionaceae</taxon>
        <taxon>Oceanidesulfovibrio</taxon>
    </lineage>
</organism>
<accession>A0A7M3MKQ7</accession>
<evidence type="ECO:0000313" key="2">
    <source>
        <dbReference type="Proteomes" id="UP000448292"/>
    </source>
</evidence>
<evidence type="ECO:0000313" key="1">
    <source>
        <dbReference type="EMBL" id="TVM19946.1"/>
    </source>
</evidence>
<reference evidence="1 2" key="1">
    <citation type="submission" date="2018-06" db="EMBL/GenBank/DDBJ databases">
        <title>Complete genome of Desulfovibrio indonesiensis P37SLT.</title>
        <authorList>
            <person name="Crispim J.S."/>
            <person name="Vidigal P.M.P."/>
            <person name="Silva L.C.F."/>
            <person name="Laguardia C.N."/>
            <person name="Araujo L.C."/>
            <person name="Dias R.S."/>
            <person name="Sousa M.P."/>
            <person name="Paula S.O."/>
            <person name="Silva C."/>
        </authorList>
    </citation>
    <scope>NUCLEOTIDE SEQUENCE [LARGE SCALE GENOMIC DNA]</scope>
    <source>
        <strain evidence="1 2">P37SLT</strain>
    </source>
</reference>
<keyword evidence="2" id="KW-1185">Reference proteome</keyword>
<dbReference type="Proteomes" id="UP000448292">
    <property type="component" value="Unassembled WGS sequence"/>
</dbReference>
<dbReference type="OrthoDB" id="9860444at2"/>
<dbReference type="RefSeq" id="WP_144301408.1">
    <property type="nucleotide sequence ID" value="NZ_QMIE01000001.1"/>
</dbReference>
<comment type="caution">
    <text evidence="1">The sequence shown here is derived from an EMBL/GenBank/DDBJ whole genome shotgun (WGS) entry which is preliminary data.</text>
</comment>
<proteinExistence type="predicted"/>
<dbReference type="EMBL" id="QMIE01000001">
    <property type="protein sequence ID" value="TVM19946.1"/>
    <property type="molecule type" value="Genomic_DNA"/>
</dbReference>
<sequence length="72" mass="8197">MPRYQVTFVTTLVDETKQESRTLRDTVEIEAVGKRVAALKVANEVHGTPDKLKFYPQFRALDVEEIDESESA</sequence>
<dbReference type="AlphaFoldDB" id="A0A7M3MKQ7"/>
<name>A0A7M3MKQ7_9BACT</name>
<protein>
    <submittedName>
        <fullName evidence="1">Uncharacterized protein</fullName>
    </submittedName>
</protein>